<dbReference type="GO" id="GO:0005737">
    <property type="term" value="C:cytoplasm"/>
    <property type="evidence" value="ECO:0007669"/>
    <property type="project" value="TreeGrafter"/>
</dbReference>
<dbReference type="AlphaFoldDB" id="A0A381QT70"/>
<dbReference type="PANTHER" id="PTHR43557">
    <property type="entry name" value="APOPTOSIS-INDUCING FACTOR 1"/>
    <property type="match status" value="1"/>
</dbReference>
<evidence type="ECO:0000259" key="6">
    <source>
        <dbReference type="Pfam" id="PF14759"/>
    </source>
</evidence>
<evidence type="ECO:0008006" key="8">
    <source>
        <dbReference type="Google" id="ProtNLM"/>
    </source>
</evidence>
<dbReference type="EMBL" id="UINC01001483">
    <property type="protein sequence ID" value="SUZ81908.1"/>
    <property type="molecule type" value="Genomic_DNA"/>
</dbReference>
<dbReference type="PANTHER" id="PTHR43557:SF2">
    <property type="entry name" value="RIESKE DOMAIN-CONTAINING PROTEIN-RELATED"/>
    <property type="match status" value="1"/>
</dbReference>
<dbReference type="Gene3D" id="3.30.390.30">
    <property type="match status" value="1"/>
</dbReference>
<dbReference type="SUPFAM" id="SSF55424">
    <property type="entry name" value="FAD/NAD-linked reductases, dimerisation (C-terminal) domain"/>
    <property type="match status" value="1"/>
</dbReference>
<evidence type="ECO:0000256" key="4">
    <source>
        <dbReference type="ARBA" id="ARBA00023002"/>
    </source>
</evidence>
<evidence type="ECO:0000256" key="1">
    <source>
        <dbReference type="ARBA" id="ARBA00001974"/>
    </source>
</evidence>
<keyword evidence="4" id="KW-0560">Oxidoreductase</keyword>
<dbReference type="Pfam" id="PF07992">
    <property type="entry name" value="Pyr_redox_2"/>
    <property type="match status" value="1"/>
</dbReference>
<organism evidence="7">
    <name type="scientific">marine metagenome</name>
    <dbReference type="NCBI Taxonomy" id="408172"/>
    <lineage>
        <taxon>unclassified sequences</taxon>
        <taxon>metagenomes</taxon>
        <taxon>ecological metagenomes</taxon>
    </lineage>
</organism>
<evidence type="ECO:0000256" key="2">
    <source>
        <dbReference type="ARBA" id="ARBA00022630"/>
    </source>
</evidence>
<dbReference type="PRINTS" id="PR00411">
    <property type="entry name" value="PNDRDTASEI"/>
</dbReference>
<sequence length="412" mass="45062">MNNKTCIVIGASHAGVTLGLQLRKEGWEGAIKLIGTEKELPYHRPPLSKEHLAGNKELDGMRLRPVKVFEDNGIELLLGSTAIEIDRANKVVNLNDGQALHYDKLAICTGSLVRTLPFDSDFANIVYVRTAADVAQLKTHVRPSKKALIIGAGYIGLEVAAVLREQGLEVTVIETADRILKRVTSGQMSNFMSELHRRRGVEIRTATEVKEIKGDGSSGSVICGDGTQYLVDFVIVGIGVTPNVSLAEQAGLTINEGILVNEFSHTNDPDIFAAGDCTRHPSGIYDRLIRLESVQNANDQARIAAANICGKQVVYDVVPWFWSDQYQIKLQMVGLSEGYDEIVCRGDPDDAEQKGFALFYLENSRLIAVDCIGRPKEFMAGKKLVKARTHMKTTLLADEGVEPVDFIQGNSA</sequence>
<dbReference type="GO" id="GO:0016651">
    <property type="term" value="F:oxidoreductase activity, acting on NAD(P)H"/>
    <property type="evidence" value="ECO:0007669"/>
    <property type="project" value="TreeGrafter"/>
</dbReference>
<feature type="domain" description="FAD/NAD(P)-binding" evidence="5">
    <location>
        <begin position="5"/>
        <end position="301"/>
    </location>
</feature>
<feature type="domain" description="Reductase C-terminal" evidence="6">
    <location>
        <begin position="320"/>
        <end position="401"/>
    </location>
</feature>
<evidence type="ECO:0000259" key="5">
    <source>
        <dbReference type="Pfam" id="PF07992"/>
    </source>
</evidence>
<protein>
    <recommendedName>
        <fullName evidence="8">FAD/NAD(P)-binding domain-containing protein</fullName>
    </recommendedName>
</protein>
<dbReference type="PRINTS" id="PR00368">
    <property type="entry name" value="FADPNR"/>
</dbReference>
<name>A0A381QT70_9ZZZZ</name>
<dbReference type="InterPro" id="IPR036188">
    <property type="entry name" value="FAD/NAD-bd_sf"/>
</dbReference>
<proteinExistence type="predicted"/>
<accession>A0A381QT70</accession>
<evidence type="ECO:0000256" key="3">
    <source>
        <dbReference type="ARBA" id="ARBA00022827"/>
    </source>
</evidence>
<gene>
    <name evidence="7" type="ORF">METZ01_LOCUS34762</name>
</gene>
<dbReference type="InterPro" id="IPR028202">
    <property type="entry name" value="Reductase_C"/>
</dbReference>
<dbReference type="Gene3D" id="3.50.50.60">
    <property type="entry name" value="FAD/NAD(P)-binding domain"/>
    <property type="match status" value="2"/>
</dbReference>
<dbReference type="InterPro" id="IPR050446">
    <property type="entry name" value="FAD-oxidoreductase/Apoptosis"/>
</dbReference>
<evidence type="ECO:0000313" key="7">
    <source>
        <dbReference type="EMBL" id="SUZ81908.1"/>
    </source>
</evidence>
<dbReference type="InterPro" id="IPR016156">
    <property type="entry name" value="FAD/NAD-linked_Rdtase_dimer_sf"/>
</dbReference>
<dbReference type="Pfam" id="PF14759">
    <property type="entry name" value="Reductase_C"/>
    <property type="match status" value="1"/>
</dbReference>
<comment type="cofactor">
    <cofactor evidence="1">
        <name>FAD</name>
        <dbReference type="ChEBI" id="CHEBI:57692"/>
    </cofactor>
</comment>
<keyword evidence="3" id="KW-0274">FAD</keyword>
<dbReference type="InterPro" id="IPR023753">
    <property type="entry name" value="FAD/NAD-binding_dom"/>
</dbReference>
<dbReference type="SUPFAM" id="SSF51905">
    <property type="entry name" value="FAD/NAD(P)-binding domain"/>
    <property type="match status" value="1"/>
</dbReference>
<reference evidence="7" key="1">
    <citation type="submission" date="2018-05" db="EMBL/GenBank/DDBJ databases">
        <authorList>
            <person name="Lanie J.A."/>
            <person name="Ng W.-L."/>
            <person name="Kazmierczak K.M."/>
            <person name="Andrzejewski T.M."/>
            <person name="Davidsen T.M."/>
            <person name="Wayne K.J."/>
            <person name="Tettelin H."/>
            <person name="Glass J.I."/>
            <person name="Rusch D."/>
            <person name="Podicherti R."/>
            <person name="Tsui H.-C.T."/>
            <person name="Winkler M.E."/>
        </authorList>
    </citation>
    <scope>NUCLEOTIDE SEQUENCE</scope>
</reference>
<keyword evidence="2" id="KW-0285">Flavoprotein</keyword>